<gene>
    <name evidence="8 11" type="primary">allB</name>
    <name evidence="11" type="ORF">GT019_05205</name>
</gene>
<feature type="binding site" description="via carbamate group" evidence="8">
    <location>
        <position position="151"/>
    </location>
    <ligand>
        <name>Zn(2+)</name>
        <dbReference type="ChEBI" id="CHEBI:29105"/>
        <label>1</label>
    </ligand>
</feature>
<feature type="binding site" description="via carbamate group" evidence="8">
    <location>
        <position position="151"/>
    </location>
    <ligand>
        <name>Zn(2+)</name>
        <dbReference type="ChEBI" id="CHEBI:29105"/>
        <label>2</label>
    </ligand>
</feature>
<evidence type="ECO:0000256" key="4">
    <source>
        <dbReference type="ARBA" id="ARBA00022631"/>
    </source>
</evidence>
<dbReference type="Gene3D" id="3.20.20.140">
    <property type="entry name" value="Metal-dependent hydrolases"/>
    <property type="match status" value="1"/>
</dbReference>
<dbReference type="InterPro" id="IPR032466">
    <property type="entry name" value="Metal_Hydrolase"/>
</dbReference>
<protein>
    <recommendedName>
        <fullName evidence="8">Allantoinase</fullName>
        <ecNumber evidence="8">3.5.2.5</ecNumber>
    </recommendedName>
    <alternativeName>
        <fullName evidence="8">Allantoin-utilizing enzyme</fullName>
    </alternativeName>
</protein>
<feature type="region of interest" description="Disordered" evidence="9">
    <location>
        <begin position="449"/>
        <end position="472"/>
    </location>
</feature>
<dbReference type="InterPro" id="IPR047604">
    <property type="entry name" value="Allantoinase_bact"/>
</dbReference>
<proteinExistence type="inferred from homology"/>
<dbReference type="InterPro" id="IPR002195">
    <property type="entry name" value="Dihydroorotase_CS"/>
</dbReference>
<accession>A0ABW9XKV7</accession>
<dbReference type="HAMAP" id="MF_01645">
    <property type="entry name" value="Hydantoinase"/>
    <property type="match status" value="1"/>
</dbReference>
<dbReference type="GO" id="GO:0004038">
    <property type="term" value="F:allantoinase activity"/>
    <property type="evidence" value="ECO:0007669"/>
    <property type="project" value="UniProtKB-EC"/>
</dbReference>
<evidence type="ECO:0000256" key="6">
    <source>
        <dbReference type="ARBA" id="ARBA00022801"/>
    </source>
</evidence>
<organism evidence="11 12">
    <name type="scientific">Paenibacillus glycinis</name>
    <dbReference type="NCBI Taxonomy" id="2697035"/>
    <lineage>
        <taxon>Bacteria</taxon>
        <taxon>Bacillati</taxon>
        <taxon>Bacillota</taxon>
        <taxon>Bacilli</taxon>
        <taxon>Bacillales</taxon>
        <taxon>Paenibacillaceae</taxon>
        <taxon>Paenibacillus</taxon>
    </lineage>
</organism>
<comment type="subunit">
    <text evidence="3 8">Homotetramer.</text>
</comment>
<evidence type="ECO:0000256" key="1">
    <source>
        <dbReference type="ARBA" id="ARBA00002368"/>
    </source>
</evidence>
<comment type="similarity">
    <text evidence="2">Belongs to the metallo-dependent hydrolases superfamily. DHOase family. Class I DHOase subfamily.</text>
</comment>
<comment type="function">
    <text evidence="1">Catalyzes the reversible cyclization of carbamoyl aspartate to dihydroorotate.</text>
</comment>
<dbReference type="PROSITE" id="PS00482">
    <property type="entry name" value="DIHYDROOROTASE_1"/>
    <property type="match status" value="1"/>
</dbReference>
<evidence type="ECO:0000256" key="5">
    <source>
        <dbReference type="ARBA" id="ARBA00022723"/>
    </source>
</evidence>
<evidence type="ECO:0000256" key="2">
    <source>
        <dbReference type="ARBA" id="ARBA00010286"/>
    </source>
</evidence>
<evidence type="ECO:0000313" key="11">
    <source>
        <dbReference type="EMBL" id="NBD23260.1"/>
    </source>
</evidence>
<dbReference type="NCBIfam" id="TIGR03178">
    <property type="entry name" value="allantoinase"/>
    <property type="match status" value="1"/>
</dbReference>
<feature type="binding site" evidence="8">
    <location>
        <position position="190"/>
    </location>
    <ligand>
        <name>Zn(2+)</name>
        <dbReference type="ChEBI" id="CHEBI:29105"/>
        <label>2</label>
    </ligand>
</feature>
<feature type="modified residue" description="N6-carboxylysine" evidence="8">
    <location>
        <position position="151"/>
    </location>
</feature>
<dbReference type="SUPFAM" id="SSF51556">
    <property type="entry name" value="Metallo-dependent hydrolases"/>
    <property type="match status" value="1"/>
</dbReference>
<comment type="pathway">
    <text evidence="8">Nitrogen metabolism; (S)-allantoin degradation; allantoate from (S)-allantoin: step 1/1.</text>
</comment>
<comment type="cofactor">
    <cofactor evidence="8">
        <name>Zn(2+)</name>
        <dbReference type="ChEBI" id="CHEBI:29105"/>
    </cofactor>
    <text evidence="8">Binds 2 Zn(2+) ions per subunit.</text>
</comment>
<comment type="caution">
    <text evidence="11">The sequence shown here is derived from an EMBL/GenBank/DDBJ whole genome shotgun (WGS) entry which is preliminary data.</text>
</comment>
<feature type="binding site" evidence="8">
    <location>
        <position position="65"/>
    </location>
    <ligand>
        <name>Zn(2+)</name>
        <dbReference type="ChEBI" id="CHEBI:29105"/>
        <label>1</label>
    </ligand>
</feature>
<dbReference type="EMBL" id="JAAAMV010000002">
    <property type="protein sequence ID" value="NBD23260.1"/>
    <property type="molecule type" value="Genomic_DNA"/>
</dbReference>
<dbReference type="Proteomes" id="UP000665561">
    <property type="component" value="Unassembled WGS sequence"/>
</dbReference>
<keyword evidence="7 8" id="KW-0862">Zinc</keyword>
<feature type="binding site" evidence="8">
    <location>
        <position position="63"/>
    </location>
    <ligand>
        <name>Zn(2+)</name>
        <dbReference type="ChEBI" id="CHEBI:29105"/>
        <label>1</label>
    </ligand>
</feature>
<dbReference type="InterPro" id="IPR006680">
    <property type="entry name" value="Amidohydro-rel"/>
</dbReference>
<dbReference type="PANTHER" id="PTHR43668">
    <property type="entry name" value="ALLANTOINASE"/>
    <property type="match status" value="1"/>
</dbReference>
<dbReference type="PANTHER" id="PTHR43668:SF4">
    <property type="entry name" value="ALLANTOINASE"/>
    <property type="match status" value="1"/>
</dbReference>
<evidence type="ECO:0000256" key="8">
    <source>
        <dbReference type="HAMAP-Rule" id="MF_01645"/>
    </source>
</evidence>
<dbReference type="Pfam" id="PF01979">
    <property type="entry name" value="Amidohydro_1"/>
    <property type="match status" value="1"/>
</dbReference>
<evidence type="ECO:0000259" key="10">
    <source>
        <dbReference type="Pfam" id="PF01979"/>
    </source>
</evidence>
<dbReference type="InterPro" id="IPR017593">
    <property type="entry name" value="Allantoinase"/>
</dbReference>
<keyword evidence="5 8" id="KW-0479">Metal-binding</keyword>
<evidence type="ECO:0000313" key="12">
    <source>
        <dbReference type="Proteomes" id="UP000665561"/>
    </source>
</evidence>
<dbReference type="EC" id="3.5.2.5" evidence="8"/>
<comment type="PTM">
    <text evidence="8">Carboxylation allows a single lysine to coordinate two zinc ions.</text>
</comment>
<feature type="domain" description="Amidohydrolase-related" evidence="10">
    <location>
        <begin position="55"/>
        <end position="440"/>
    </location>
</feature>
<evidence type="ECO:0000256" key="3">
    <source>
        <dbReference type="ARBA" id="ARBA00011881"/>
    </source>
</evidence>
<keyword evidence="4 8" id="KW-0659">Purine metabolism</keyword>
<reference evidence="11 12" key="1">
    <citation type="submission" date="2020-01" db="EMBL/GenBank/DDBJ databases">
        <title>Paenibacillus soybeanensis sp. nov. isolated from the nodules of soybean (Glycine max(L.) Merr).</title>
        <authorList>
            <person name="Wang H."/>
        </authorList>
    </citation>
    <scope>NUCLEOTIDE SEQUENCE [LARGE SCALE GENOMIC DNA]</scope>
    <source>
        <strain evidence="11 12">T1</strain>
    </source>
</reference>
<comment type="similarity">
    <text evidence="8">Belongs to the metallo-dependent hydrolases superfamily. Allantoinase family.</text>
</comment>
<sequence>MSKQWDVVVTGGSVVLRDRVEVLDIGIKDGRIADIAPNLPLEDADRIVPAAGRHVFAGVVDAHVHLNEPGLGEWEGFATGSAALAAGGCTTFVDMPLNGLPPTVNAAALELKLAAARRSGVRVDYALWGGLVPGNQGELAALSEAGVVGYKAFMSSPGDTGDGCFANVDDDTLFEGMKAIASLNHVLALHAESEPVVAKLAAAKQAAGETAMRDYLASRPAEAELEAVKLALDMGRRTGCKLHFVHISTPEAIELIDEAKRAGLDVTAETCPHYLAFTDEDVVRIGAGAKCSPPIRGEREREALWRQLAEGKIDIVASDHSPCPPSMKTVKGGNYFEVWGGILGGQSTLELLVGEGWLKRGIPLPILSRAMSAAPAERFGLSGSKGAIGPGLDADLAIVDLNAPYVLTADQLKYRHPHSAYEGFGFGCRVEKTLLRGNVVYDRHADQGGLDTERQASGRRLRPHASASRIIG</sequence>
<name>A0ABW9XKV7_9BACL</name>
<dbReference type="InterPro" id="IPR011059">
    <property type="entry name" value="Metal-dep_hydrolase_composite"/>
</dbReference>
<evidence type="ECO:0000256" key="7">
    <source>
        <dbReference type="ARBA" id="ARBA00022833"/>
    </source>
</evidence>
<comment type="catalytic activity">
    <reaction evidence="8">
        <text>(S)-allantoin + H2O = allantoate + H(+)</text>
        <dbReference type="Rhea" id="RHEA:17029"/>
        <dbReference type="ChEBI" id="CHEBI:15377"/>
        <dbReference type="ChEBI" id="CHEBI:15378"/>
        <dbReference type="ChEBI" id="CHEBI:15678"/>
        <dbReference type="ChEBI" id="CHEBI:17536"/>
        <dbReference type="EC" id="3.5.2.5"/>
    </reaction>
</comment>
<dbReference type="InterPro" id="IPR050138">
    <property type="entry name" value="DHOase/Allantoinase_Hydrolase"/>
</dbReference>
<feature type="binding site" evidence="8">
    <location>
        <position position="246"/>
    </location>
    <ligand>
        <name>Zn(2+)</name>
        <dbReference type="ChEBI" id="CHEBI:29105"/>
        <label>2</label>
    </ligand>
</feature>
<keyword evidence="12" id="KW-1185">Reference proteome</keyword>
<keyword evidence="6 8" id="KW-0378">Hydrolase</keyword>
<evidence type="ECO:0000256" key="9">
    <source>
        <dbReference type="SAM" id="MobiDB-lite"/>
    </source>
</evidence>
<comment type="function">
    <text evidence="8">Catalyzes the conversion of allantoin (5-ureidohydantoin) to allantoic acid by hydrolytic cleavage of the five-member hydantoin ring.</text>
</comment>
<dbReference type="SUPFAM" id="SSF51338">
    <property type="entry name" value="Composite domain of metallo-dependent hydrolases"/>
    <property type="match status" value="1"/>
</dbReference>
<feature type="binding site" evidence="8">
    <location>
        <position position="319"/>
    </location>
    <ligand>
        <name>Zn(2+)</name>
        <dbReference type="ChEBI" id="CHEBI:29105"/>
        <label>1</label>
    </ligand>
</feature>